<protein>
    <submittedName>
        <fullName evidence="2">Formate dehydrogenase</fullName>
    </submittedName>
</protein>
<dbReference type="EMBL" id="SRLE01000001">
    <property type="protein sequence ID" value="TGD76035.1"/>
    <property type="molecule type" value="Genomic_DNA"/>
</dbReference>
<gene>
    <name evidence="2" type="ORF">E4634_00330</name>
</gene>
<dbReference type="InterPro" id="IPR021074">
    <property type="entry name" value="Formate_DH_dsu"/>
</dbReference>
<dbReference type="Pfam" id="PF11390">
    <property type="entry name" value="FdsD"/>
    <property type="match status" value="1"/>
</dbReference>
<keyword evidence="3" id="KW-1185">Reference proteome</keyword>
<organism evidence="2 3">
    <name type="scientific">Mangrovimicrobium sediminis</name>
    <dbReference type="NCBI Taxonomy" id="2562682"/>
    <lineage>
        <taxon>Bacteria</taxon>
        <taxon>Pseudomonadati</taxon>
        <taxon>Pseudomonadota</taxon>
        <taxon>Gammaproteobacteria</taxon>
        <taxon>Cellvibrionales</taxon>
        <taxon>Halieaceae</taxon>
        <taxon>Mangrovimicrobium</taxon>
    </lineage>
</organism>
<evidence type="ECO:0000313" key="3">
    <source>
        <dbReference type="Proteomes" id="UP000298050"/>
    </source>
</evidence>
<sequence length="63" mass="7131">MANQIAANCGEHRDPAAAAQRTRDHLQRFWTPDMRRQLRQHAESGGDGLSPAVWMSLEDQTNE</sequence>
<evidence type="ECO:0000313" key="2">
    <source>
        <dbReference type="EMBL" id="TGD76035.1"/>
    </source>
</evidence>
<dbReference type="OrthoDB" id="8527650at2"/>
<reference evidence="2 3" key="1">
    <citation type="submission" date="2019-04" db="EMBL/GenBank/DDBJ databases">
        <title>Taxonomy of novel Haliea sp. from mangrove soil of West Coast of India.</title>
        <authorList>
            <person name="Verma A."/>
            <person name="Kumar P."/>
            <person name="Krishnamurthi S."/>
        </authorList>
    </citation>
    <scope>NUCLEOTIDE SEQUENCE [LARGE SCALE GENOMIC DNA]</scope>
    <source>
        <strain evidence="2 3">SAOS-164</strain>
    </source>
</reference>
<accession>A0A4Z0M9S5</accession>
<feature type="compositionally biased region" description="Basic and acidic residues" evidence="1">
    <location>
        <begin position="10"/>
        <end position="44"/>
    </location>
</feature>
<name>A0A4Z0M9S5_9GAMM</name>
<comment type="caution">
    <text evidence="2">The sequence shown here is derived from an EMBL/GenBank/DDBJ whole genome shotgun (WGS) entry which is preliminary data.</text>
</comment>
<proteinExistence type="predicted"/>
<feature type="region of interest" description="Disordered" evidence="1">
    <location>
        <begin position="1"/>
        <end position="63"/>
    </location>
</feature>
<dbReference type="AlphaFoldDB" id="A0A4Z0M9S5"/>
<evidence type="ECO:0000256" key="1">
    <source>
        <dbReference type="SAM" id="MobiDB-lite"/>
    </source>
</evidence>
<dbReference type="Proteomes" id="UP000298050">
    <property type="component" value="Unassembled WGS sequence"/>
</dbReference>